<gene>
    <name evidence="2" type="ORF">IEE83_10110</name>
</gene>
<keyword evidence="1" id="KW-0472">Membrane</keyword>
<protein>
    <recommendedName>
        <fullName evidence="4">Tetratricopeptide repeat protein</fullName>
    </recommendedName>
</protein>
<evidence type="ECO:0000256" key="1">
    <source>
        <dbReference type="SAM" id="Phobius"/>
    </source>
</evidence>
<comment type="caution">
    <text evidence="2">The sequence shown here is derived from an EMBL/GenBank/DDBJ whole genome shotgun (WGS) entry which is preliminary data.</text>
</comment>
<name>A0ABR9W9T1_9BACT</name>
<feature type="transmembrane region" description="Helical" evidence="1">
    <location>
        <begin position="78"/>
        <end position="100"/>
    </location>
</feature>
<dbReference type="EMBL" id="JACYGY010000001">
    <property type="protein sequence ID" value="MBE9462236.1"/>
    <property type="molecule type" value="Genomic_DNA"/>
</dbReference>
<reference evidence="3" key="1">
    <citation type="submission" date="2023-07" db="EMBL/GenBank/DDBJ databases">
        <title>Dyadobacter sp. nov 'subterranea' isolated from contaminted grondwater.</title>
        <authorList>
            <person name="Szabo I."/>
            <person name="Al-Omari J."/>
            <person name="Szerdahelyi S.G."/>
            <person name="Rado J."/>
        </authorList>
    </citation>
    <scope>NUCLEOTIDE SEQUENCE [LARGE SCALE GENOMIC DNA]</scope>
    <source>
        <strain evidence="3">UP-52</strain>
    </source>
</reference>
<organism evidence="2 3">
    <name type="scientific">Dyadobacter subterraneus</name>
    <dbReference type="NCBI Taxonomy" id="2773304"/>
    <lineage>
        <taxon>Bacteria</taxon>
        <taxon>Pseudomonadati</taxon>
        <taxon>Bacteroidota</taxon>
        <taxon>Cytophagia</taxon>
        <taxon>Cytophagales</taxon>
        <taxon>Spirosomataceae</taxon>
        <taxon>Dyadobacter</taxon>
    </lineage>
</organism>
<accession>A0ABR9W9T1</accession>
<keyword evidence="3" id="KW-1185">Reference proteome</keyword>
<sequence>MKDGKSVFVVLALTVFVVYVMRNFLGKLSAFFFVPIDNLLFISHSIPPFLMWMVLGLLIGLIYGSFVSIKKFKLDYKLLVYPGLALLIGVSLILLASFVVKKVKGGNESDSISVETEDKGNRRFLTAANRAKLNKILEKGIQAVENERYETAEELFIKAASIGKGDSRLDSLAKVYINIGHDKCTLFKRDSQLKYIPNYYYKYAAALTNRPQEVCK</sequence>
<keyword evidence="1" id="KW-0812">Transmembrane</keyword>
<evidence type="ECO:0000313" key="3">
    <source>
        <dbReference type="Proteomes" id="UP000634134"/>
    </source>
</evidence>
<proteinExistence type="predicted"/>
<evidence type="ECO:0000313" key="2">
    <source>
        <dbReference type="EMBL" id="MBE9462236.1"/>
    </source>
</evidence>
<keyword evidence="1" id="KW-1133">Transmembrane helix</keyword>
<evidence type="ECO:0008006" key="4">
    <source>
        <dbReference type="Google" id="ProtNLM"/>
    </source>
</evidence>
<dbReference type="RefSeq" id="WP_194120457.1">
    <property type="nucleotide sequence ID" value="NZ_JACYGY010000001.1"/>
</dbReference>
<feature type="transmembrane region" description="Helical" evidence="1">
    <location>
        <begin position="7"/>
        <end position="25"/>
    </location>
</feature>
<feature type="transmembrane region" description="Helical" evidence="1">
    <location>
        <begin position="45"/>
        <end position="66"/>
    </location>
</feature>
<dbReference type="Proteomes" id="UP000634134">
    <property type="component" value="Unassembled WGS sequence"/>
</dbReference>